<evidence type="ECO:0000256" key="7">
    <source>
        <dbReference type="PROSITE-ProRule" id="PRU01050"/>
    </source>
</evidence>
<proteinExistence type="inferred from homology"/>
<comment type="subcellular location">
    <subcellularLocation>
        <location evidence="6">Cytoplasm</location>
    </subcellularLocation>
    <subcellularLocation>
        <location evidence="6">Cell membrane</location>
        <topology evidence="6">Peripheral membrane protein</topology>
    </subcellularLocation>
</comment>
<dbReference type="Pfam" id="PF01926">
    <property type="entry name" value="MMR_HSR1"/>
    <property type="match status" value="1"/>
</dbReference>
<dbReference type="GO" id="GO:0005525">
    <property type="term" value="F:GTP binding"/>
    <property type="evidence" value="ECO:0007669"/>
    <property type="project" value="UniProtKB-UniRule"/>
</dbReference>
<evidence type="ECO:0000256" key="1">
    <source>
        <dbReference type="ARBA" id="ARBA00007921"/>
    </source>
</evidence>
<organism evidence="11 12">
    <name type="scientific">Candidatus Shapirobacteria bacterium CG2_30_35_20</name>
    <dbReference type="NCBI Taxonomy" id="1805376"/>
    <lineage>
        <taxon>Bacteria</taxon>
        <taxon>Candidatus Shapironibacteriota</taxon>
    </lineage>
</organism>
<dbReference type="NCBIfam" id="TIGR00231">
    <property type="entry name" value="small_GTP"/>
    <property type="match status" value="1"/>
</dbReference>
<keyword evidence="6" id="KW-0690">Ribosome biogenesis</keyword>
<dbReference type="HAMAP" id="MF_00367">
    <property type="entry name" value="GTPase_Era"/>
    <property type="match status" value="1"/>
</dbReference>
<dbReference type="CDD" id="cd22534">
    <property type="entry name" value="KH-II_Era"/>
    <property type="match status" value="1"/>
</dbReference>
<feature type="region of interest" description="G1" evidence="7">
    <location>
        <begin position="10"/>
        <end position="17"/>
    </location>
</feature>
<feature type="binding site" evidence="6">
    <location>
        <begin position="57"/>
        <end position="61"/>
    </location>
    <ligand>
        <name>GTP</name>
        <dbReference type="ChEBI" id="CHEBI:37565"/>
    </ligand>
</feature>
<evidence type="ECO:0000256" key="6">
    <source>
        <dbReference type="HAMAP-Rule" id="MF_00367"/>
    </source>
</evidence>
<dbReference type="Gene3D" id="3.30.300.20">
    <property type="match status" value="1"/>
</dbReference>
<keyword evidence="3 6" id="KW-0547">Nucleotide-binding</keyword>
<feature type="region of interest" description="G4" evidence="7">
    <location>
        <begin position="120"/>
        <end position="123"/>
    </location>
</feature>
<dbReference type="GO" id="GO:0000028">
    <property type="term" value="P:ribosomal small subunit assembly"/>
    <property type="evidence" value="ECO:0007669"/>
    <property type="project" value="TreeGrafter"/>
</dbReference>
<reference evidence="11 12" key="1">
    <citation type="journal article" date="2016" name="Environ. Microbiol.">
        <title>Genomic resolution of a cold subsurface aquifer community provides metabolic insights for novel microbes adapted to high CO concentrations.</title>
        <authorList>
            <person name="Probst A.J."/>
            <person name="Castelle C.J."/>
            <person name="Singh A."/>
            <person name="Brown C.T."/>
            <person name="Anantharaman K."/>
            <person name="Sharon I."/>
            <person name="Hug L.A."/>
            <person name="Burstein D."/>
            <person name="Emerson J.B."/>
            <person name="Thomas B.C."/>
            <person name="Banfield J.F."/>
        </authorList>
    </citation>
    <scope>NUCLEOTIDE SEQUENCE [LARGE SCALE GENOMIC DNA]</scope>
    <source>
        <strain evidence="11">CG2_30_35_20</strain>
    </source>
</reference>
<dbReference type="SUPFAM" id="SSF54814">
    <property type="entry name" value="Prokaryotic type KH domain (KH-domain type II)"/>
    <property type="match status" value="1"/>
</dbReference>
<dbReference type="InterPro" id="IPR006073">
    <property type="entry name" value="GTP-bd"/>
</dbReference>
<feature type="binding site" evidence="6">
    <location>
        <begin position="120"/>
        <end position="123"/>
    </location>
    <ligand>
        <name>GTP</name>
        <dbReference type="ChEBI" id="CHEBI:37565"/>
    </ligand>
</feature>
<dbReference type="InterPro" id="IPR009019">
    <property type="entry name" value="KH_sf_prok-type"/>
</dbReference>
<evidence type="ECO:0000256" key="2">
    <source>
        <dbReference type="ARBA" id="ARBA00020484"/>
    </source>
</evidence>
<evidence type="ECO:0000313" key="12">
    <source>
        <dbReference type="Proteomes" id="UP000182344"/>
    </source>
</evidence>
<accession>A0A1J5HRD9</accession>
<dbReference type="GO" id="GO:0003924">
    <property type="term" value="F:GTPase activity"/>
    <property type="evidence" value="ECO:0007669"/>
    <property type="project" value="UniProtKB-UniRule"/>
</dbReference>
<feature type="domain" description="Era-type G" evidence="10">
    <location>
        <begin position="2"/>
        <end position="169"/>
    </location>
</feature>
<gene>
    <name evidence="6" type="primary">era</name>
    <name evidence="11" type="ORF">AUK05_00780</name>
</gene>
<name>A0A1J5HRD9_9BACT</name>
<dbReference type="STRING" id="1805376.AUK05_00780"/>
<dbReference type="NCBIfam" id="TIGR00436">
    <property type="entry name" value="era"/>
    <property type="match status" value="1"/>
</dbReference>
<comment type="subunit">
    <text evidence="6">Monomer.</text>
</comment>
<evidence type="ECO:0000313" key="11">
    <source>
        <dbReference type="EMBL" id="OIP87649.1"/>
    </source>
</evidence>
<comment type="similarity">
    <text evidence="1 6 7 8">Belongs to the TRAFAC class TrmE-Era-EngA-EngB-Septin-like GTPase superfamily. Era GTPase family.</text>
</comment>
<feature type="region of interest" description="G5" evidence="7">
    <location>
        <begin position="148"/>
        <end position="150"/>
    </location>
</feature>
<keyword evidence="6" id="KW-0963">Cytoplasm</keyword>
<keyword evidence="6" id="KW-0699">rRNA-binding</keyword>
<dbReference type="GO" id="GO:0005829">
    <property type="term" value="C:cytosol"/>
    <property type="evidence" value="ECO:0007669"/>
    <property type="project" value="TreeGrafter"/>
</dbReference>
<dbReference type="SUPFAM" id="SSF52540">
    <property type="entry name" value="P-loop containing nucleoside triphosphate hydrolases"/>
    <property type="match status" value="1"/>
</dbReference>
<dbReference type="Gene3D" id="3.40.50.300">
    <property type="entry name" value="P-loop containing nucleotide triphosphate hydrolases"/>
    <property type="match status" value="1"/>
</dbReference>
<dbReference type="InterPro" id="IPR005662">
    <property type="entry name" value="GTPase_Era-like"/>
</dbReference>
<evidence type="ECO:0000256" key="5">
    <source>
        <dbReference type="ARBA" id="ARBA00023134"/>
    </source>
</evidence>
<dbReference type="InterPro" id="IPR004044">
    <property type="entry name" value="KH_dom_type_2"/>
</dbReference>
<dbReference type="EMBL" id="MNZO01000012">
    <property type="protein sequence ID" value="OIP87649.1"/>
    <property type="molecule type" value="Genomic_DNA"/>
</dbReference>
<dbReference type="GO" id="GO:0005886">
    <property type="term" value="C:plasma membrane"/>
    <property type="evidence" value="ECO:0007669"/>
    <property type="project" value="UniProtKB-SubCell"/>
</dbReference>
<keyword evidence="5 6" id="KW-0342">GTP-binding</keyword>
<dbReference type="PROSITE" id="PS50823">
    <property type="entry name" value="KH_TYPE_2"/>
    <property type="match status" value="1"/>
</dbReference>
<dbReference type="GO" id="GO:0070181">
    <property type="term" value="F:small ribosomal subunit rRNA binding"/>
    <property type="evidence" value="ECO:0007669"/>
    <property type="project" value="UniProtKB-UniRule"/>
</dbReference>
<dbReference type="PANTHER" id="PTHR42698">
    <property type="entry name" value="GTPASE ERA"/>
    <property type="match status" value="1"/>
</dbReference>
<dbReference type="InterPro" id="IPR027417">
    <property type="entry name" value="P-loop_NTPase"/>
</dbReference>
<feature type="region of interest" description="G2" evidence="7">
    <location>
        <begin position="36"/>
        <end position="40"/>
    </location>
</feature>
<dbReference type="GO" id="GO:0043024">
    <property type="term" value="F:ribosomal small subunit binding"/>
    <property type="evidence" value="ECO:0007669"/>
    <property type="project" value="TreeGrafter"/>
</dbReference>
<dbReference type="Proteomes" id="UP000182344">
    <property type="component" value="Unassembled WGS sequence"/>
</dbReference>
<dbReference type="PRINTS" id="PR00326">
    <property type="entry name" value="GTP1OBG"/>
</dbReference>
<keyword evidence="6" id="KW-1003">Cell membrane</keyword>
<evidence type="ECO:0000259" key="9">
    <source>
        <dbReference type="PROSITE" id="PS50823"/>
    </source>
</evidence>
<sequence>MKYGKVAIVGRPNTGKSTLINAIMNQKVSITSPLPQTTRRAQTVLFSDDRGKILFTDTPGLIGKVVDLMSKRVNEEIPRELAKTDLVVAVVDISRPKNEEENKVLGLLRKINTKKILVYNKIDQAVGPANHFPDYNYLEDEFDKTVMVSGLKSKNVKTLVNLIFELLPQKENRGVMKEIEAMSSEVRPLTAMGAREYISEIIREKAYLFLREEIPYTINVKVKEVVDKKKLIYIKAEIITSADRYKKMIIGTGGKKIREIGYNARKELELMSARKVFLDLTVVVDTHWMEGE</sequence>
<feature type="region of interest" description="G3" evidence="7">
    <location>
        <begin position="57"/>
        <end position="60"/>
    </location>
</feature>
<comment type="caution">
    <text evidence="11">The sequence shown here is derived from an EMBL/GenBank/DDBJ whole genome shotgun (WGS) entry which is preliminary data.</text>
</comment>
<dbReference type="PROSITE" id="PS51713">
    <property type="entry name" value="G_ERA"/>
    <property type="match status" value="1"/>
</dbReference>
<protein>
    <recommendedName>
        <fullName evidence="2 6">GTPase Era</fullName>
    </recommendedName>
</protein>
<evidence type="ECO:0000256" key="3">
    <source>
        <dbReference type="ARBA" id="ARBA00022741"/>
    </source>
</evidence>
<comment type="function">
    <text evidence="6">An essential GTPase that binds both GDP and GTP, with rapid nucleotide exchange. Plays a role in 16S rRNA processing and 30S ribosomal subunit biogenesis and possibly also in cell cycle regulation and energy metabolism.</text>
</comment>
<dbReference type="Pfam" id="PF07650">
    <property type="entry name" value="KH_2"/>
    <property type="match status" value="1"/>
</dbReference>
<evidence type="ECO:0000259" key="10">
    <source>
        <dbReference type="PROSITE" id="PS51713"/>
    </source>
</evidence>
<dbReference type="InterPro" id="IPR005225">
    <property type="entry name" value="Small_GTP-bd"/>
</dbReference>
<dbReference type="CDD" id="cd04163">
    <property type="entry name" value="Era"/>
    <property type="match status" value="1"/>
</dbReference>
<keyword evidence="6" id="KW-0472">Membrane</keyword>
<evidence type="ECO:0000256" key="8">
    <source>
        <dbReference type="RuleBase" id="RU003761"/>
    </source>
</evidence>
<dbReference type="InterPro" id="IPR030388">
    <property type="entry name" value="G_ERA_dom"/>
</dbReference>
<evidence type="ECO:0000256" key="4">
    <source>
        <dbReference type="ARBA" id="ARBA00022884"/>
    </source>
</evidence>
<dbReference type="InterPro" id="IPR015946">
    <property type="entry name" value="KH_dom-like_a/b"/>
</dbReference>
<dbReference type="AlphaFoldDB" id="A0A1J5HRD9"/>
<dbReference type="PANTHER" id="PTHR42698:SF1">
    <property type="entry name" value="GTPASE ERA, MITOCHONDRIAL"/>
    <property type="match status" value="1"/>
</dbReference>
<feature type="domain" description="KH type-2" evidence="9">
    <location>
        <begin position="210"/>
        <end position="284"/>
    </location>
</feature>
<feature type="binding site" evidence="6">
    <location>
        <begin position="10"/>
        <end position="17"/>
    </location>
    <ligand>
        <name>GTP</name>
        <dbReference type="ChEBI" id="CHEBI:37565"/>
    </ligand>
</feature>
<keyword evidence="4 6" id="KW-0694">RNA-binding</keyword>